<dbReference type="GO" id="GO:0006629">
    <property type="term" value="P:lipid metabolic process"/>
    <property type="evidence" value="ECO:0007669"/>
    <property type="project" value="UniProtKB-KW"/>
</dbReference>
<protein>
    <recommendedName>
        <fullName evidence="7">SGNH hydrolase-type esterase domain-containing protein</fullName>
    </recommendedName>
</protein>
<reference evidence="5 6" key="1">
    <citation type="journal article" date="2019" name="Sci. Rep.">
        <title>A high-quality genome of Eragrostis curvula grass provides insights into Poaceae evolution and supports new strategies to enhance forage quality.</title>
        <authorList>
            <person name="Carballo J."/>
            <person name="Santos B.A.C.M."/>
            <person name="Zappacosta D."/>
            <person name="Garbus I."/>
            <person name="Selva J.P."/>
            <person name="Gallo C.A."/>
            <person name="Diaz A."/>
            <person name="Albertini E."/>
            <person name="Caccamo M."/>
            <person name="Echenique V."/>
        </authorList>
    </citation>
    <scope>NUCLEOTIDE SEQUENCE [LARGE SCALE GENOMIC DNA]</scope>
    <source>
        <strain evidence="6">cv. Victoria</strain>
        <tissue evidence="5">Leaf</tissue>
    </source>
</reference>
<comment type="similarity">
    <text evidence="1">Belongs to the 'GDSL' lipolytic enzyme family.</text>
</comment>
<dbReference type="InterPro" id="IPR036514">
    <property type="entry name" value="SGNH_hydro_sf"/>
</dbReference>
<keyword evidence="3" id="KW-0443">Lipid metabolism</keyword>
<evidence type="ECO:0000256" key="4">
    <source>
        <dbReference type="SAM" id="SignalP"/>
    </source>
</evidence>
<feature type="chain" id="PRO_5023941401" description="SGNH hydrolase-type esterase domain-containing protein" evidence="4">
    <location>
        <begin position="23"/>
        <end position="354"/>
    </location>
</feature>
<dbReference type="Proteomes" id="UP000324897">
    <property type="component" value="Chromosome 4"/>
</dbReference>
<feature type="signal peptide" evidence="4">
    <location>
        <begin position="1"/>
        <end position="22"/>
    </location>
</feature>
<dbReference type="Gramene" id="TVU37425">
    <property type="protein sequence ID" value="TVU37425"/>
    <property type="gene ID" value="EJB05_10739"/>
</dbReference>
<dbReference type="Gene3D" id="3.40.50.1110">
    <property type="entry name" value="SGNH hydrolase"/>
    <property type="match status" value="1"/>
</dbReference>
<dbReference type="GO" id="GO:0016788">
    <property type="term" value="F:hydrolase activity, acting on ester bonds"/>
    <property type="evidence" value="ECO:0007669"/>
    <property type="project" value="InterPro"/>
</dbReference>
<comment type="caution">
    <text evidence="5">The sequence shown here is derived from an EMBL/GenBank/DDBJ whole genome shotgun (WGS) entry which is preliminary data.</text>
</comment>
<dbReference type="PANTHER" id="PTHR46020">
    <property type="entry name" value="OSJNBB0059K02.9 PROTEIN"/>
    <property type="match status" value="1"/>
</dbReference>
<keyword evidence="4" id="KW-0732">Signal</keyword>
<name>A0A5J9VPM2_9POAL</name>
<dbReference type="Pfam" id="PF00657">
    <property type="entry name" value="Lipase_GDSL"/>
    <property type="match status" value="1"/>
</dbReference>
<dbReference type="SUPFAM" id="SSF52266">
    <property type="entry name" value="SGNH hydrolase"/>
    <property type="match status" value="1"/>
</dbReference>
<keyword evidence="6" id="KW-1185">Reference proteome</keyword>
<dbReference type="PANTHER" id="PTHR46020:SF15">
    <property type="entry name" value="SGNH HYDROLASE-TYPE ESTERASE DOMAIN-CONTAINING PROTEIN"/>
    <property type="match status" value="1"/>
</dbReference>
<dbReference type="AlphaFoldDB" id="A0A5J9VPM2"/>
<keyword evidence="2" id="KW-0378">Hydrolase</keyword>
<evidence type="ECO:0000313" key="6">
    <source>
        <dbReference type="Proteomes" id="UP000324897"/>
    </source>
</evidence>
<evidence type="ECO:0000313" key="5">
    <source>
        <dbReference type="EMBL" id="TVU37425.1"/>
    </source>
</evidence>
<organism evidence="5 6">
    <name type="scientific">Eragrostis curvula</name>
    <name type="common">weeping love grass</name>
    <dbReference type="NCBI Taxonomy" id="38414"/>
    <lineage>
        <taxon>Eukaryota</taxon>
        <taxon>Viridiplantae</taxon>
        <taxon>Streptophyta</taxon>
        <taxon>Embryophyta</taxon>
        <taxon>Tracheophyta</taxon>
        <taxon>Spermatophyta</taxon>
        <taxon>Magnoliopsida</taxon>
        <taxon>Liliopsida</taxon>
        <taxon>Poales</taxon>
        <taxon>Poaceae</taxon>
        <taxon>PACMAD clade</taxon>
        <taxon>Chloridoideae</taxon>
        <taxon>Eragrostideae</taxon>
        <taxon>Eragrostidinae</taxon>
        <taxon>Eragrostis</taxon>
    </lineage>
</organism>
<gene>
    <name evidence="5" type="ORF">EJB05_10739</name>
</gene>
<proteinExistence type="inferred from homology"/>
<sequence>MKNIVLFAACFLLLLSGALVEGGRRLSNRSHRRHRSYKMFVFGDSFVDVGNVPSSWNNLTSRGWNYPYGSSDSAHNYRATGRFSDGMVQADFVANILGLDESPPAYRTLGPNADVDASGVNFAVGSTGVLLGTPTLGQQVEQMRALVRSGAIEKRDLEHSVALISTSAGKDYGRISGESTTDDMMALSRGVTDGIKDVVKQLQNMGVSKVLVNSMPPMGCTPWEAVHNNYTHCESRGNMVADVHNTALRQRLDAELEDGGVLLLDLNYIIKGILQDGGVGQGQFTSKFSSCCHGTVSGAYCGQVDSMGRPQYIVCGDRDRSFYWDYMHPSQAAWNAIMRPLEDRIKDFIEDDES</sequence>
<dbReference type="OrthoDB" id="671228at2759"/>
<evidence type="ECO:0000256" key="2">
    <source>
        <dbReference type="ARBA" id="ARBA00022801"/>
    </source>
</evidence>
<evidence type="ECO:0000256" key="1">
    <source>
        <dbReference type="ARBA" id="ARBA00008668"/>
    </source>
</evidence>
<evidence type="ECO:0008006" key="7">
    <source>
        <dbReference type="Google" id="ProtNLM"/>
    </source>
</evidence>
<dbReference type="EMBL" id="RWGY01000007">
    <property type="protein sequence ID" value="TVU37425.1"/>
    <property type="molecule type" value="Genomic_DNA"/>
</dbReference>
<dbReference type="InterPro" id="IPR001087">
    <property type="entry name" value="GDSL"/>
</dbReference>
<evidence type="ECO:0000256" key="3">
    <source>
        <dbReference type="ARBA" id="ARBA00023098"/>
    </source>
</evidence>
<accession>A0A5J9VPM2</accession>